<evidence type="ECO:0000313" key="3">
    <source>
        <dbReference type="Proteomes" id="UP000008320"/>
    </source>
</evidence>
<dbReference type="Proteomes" id="UP000008320">
    <property type="component" value="Chromosome"/>
</dbReference>
<dbReference type="STRING" id="205920.ECH_0053"/>
<keyword evidence="3" id="KW-1185">Reference proteome</keyword>
<dbReference type="HOGENOM" id="CLU_3355921_0_0_5"/>
<reference evidence="2 3" key="1">
    <citation type="journal article" date="2006" name="PLoS Genet.">
        <title>Comparative genomics of emerging human ehrlichiosis agents.</title>
        <authorList>
            <person name="Dunning Hotopp J.C."/>
            <person name="Lin M."/>
            <person name="Madupu R."/>
            <person name="Crabtree J."/>
            <person name="Angiuoli S.V."/>
            <person name="Eisen J.A."/>
            <person name="Seshadri R."/>
            <person name="Ren Q."/>
            <person name="Wu M."/>
            <person name="Utterback T.R."/>
            <person name="Smith S."/>
            <person name="Lewis M."/>
            <person name="Khouri H."/>
            <person name="Zhang C."/>
            <person name="Niu H."/>
            <person name="Lin Q."/>
            <person name="Ohashi N."/>
            <person name="Zhi N."/>
            <person name="Nelson W."/>
            <person name="Brinkac L.M."/>
            <person name="Dodson R.J."/>
            <person name="Rosovitz M.J."/>
            <person name="Sundaram J."/>
            <person name="Daugherty S.C."/>
            <person name="Davidsen T."/>
            <person name="Durkin A.S."/>
            <person name="Gwinn M."/>
            <person name="Haft D.H."/>
            <person name="Selengut J.D."/>
            <person name="Sullivan S.A."/>
            <person name="Zafar N."/>
            <person name="Zhou L."/>
            <person name="Benahmed F."/>
            <person name="Forberger H."/>
            <person name="Halpin R."/>
            <person name="Mulligan S."/>
            <person name="Robinson J."/>
            <person name="White O."/>
            <person name="Rikihisa Y."/>
            <person name="Tettelin H."/>
        </authorList>
    </citation>
    <scope>NUCLEOTIDE SEQUENCE [LARGE SCALE GENOMIC DNA]</scope>
    <source>
        <strain evidence="3">ATCC CRL-10679 / Arkansas</strain>
    </source>
</reference>
<protein>
    <submittedName>
        <fullName evidence="2">Uncharacterized protein</fullName>
    </submittedName>
</protein>
<evidence type="ECO:0000313" key="2">
    <source>
        <dbReference type="EMBL" id="ABD44706.1"/>
    </source>
</evidence>
<dbReference type="AlphaFoldDB" id="Q2GI49"/>
<dbReference type="EMBL" id="CP000236">
    <property type="protein sequence ID" value="ABD44706.1"/>
    <property type="molecule type" value="Genomic_DNA"/>
</dbReference>
<keyword evidence="1" id="KW-0812">Transmembrane</keyword>
<name>Q2GI49_EHRCR</name>
<evidence type="ECO:0000256" key="1">
    <source>
        <dbReference type="SAM" id="Phobius"/>
    </source>
</evidence>
<gene>
    <name evidence="2" type="ordered locus">ECH_0053</name>
</gene>
<sequence>MCRYLSNFIENIAIFIVVLDVMGSSIVFSLNILWHC</sequence>
<feature type="transmembrane region" description="Helical" evidence="1">
    <location>
        <begin position="12"/>
        <end position="34"/>
    </location>
</feature>
<keyword evidence="1" id="KW-0472">Membrane</keyword>
<keyword evidence="1" id="KW-1133">Transmembrane helix</keyword>
<organism evidence="2 3">
    <name type="scientific">Ehrlichia chaffeensis (strain ATCC CRL-10679 / Arkansas)</name>
    <dbReference type="NCBI Taxonomy" id="205920"/>
    <lineage>
        <taxon>Bacteria</taxon>
        <taxon>Pseudomonadati</taxon>
        <taxon>Pseudomonadota</taxon>
        <taxon>Alphaproteobacteria</taxon>
        <taxon>Rickettsiales</taxon>
        <taxon>Anaplasmataceae</taxon>
        <taxon>Ehrlichia</taxon>
    </lineage>
</organism>
<proteinExistence type="predicted"/>
<accession>Q2GI49</accession>
<dbReference type="KEGG" id="ech:ECH_0053"/>